<dbReference type="GO" id="GO:0032259">
    <property type="term" value="P:methylation"/>
    <property type="evidence" value="ECO:0007669"/>
    <property type="project" value="UniProtKB-KW"/>
</dbReference>
<dbReference type="PANTHER" id="PTHR46429:SF1">
    <property type="entry name" value="23S RRNA (GUANOSINE-2'-O-)-METHYLTRANSFERASE RLMB"/>
    <property type="match status" value="1"/>
</dbReference>
<dbReference type="GO" id="GO:0003723">
    <property type="term" value="F:RNA binding"/>
    <property type="evidence" value="ECO:0007669"/>
    <property type="project" value="InterPro"/>
</dbReference>
<keyword evidence="1" id="KW-0489">Methyltransferase</keyword>
<dbReference type="Gene3D" id="3.30.1330.30">
    <property type="match status" value="1"/>
</dbReference>
<accession>A0A7V0LVH0</accession>
<dbReference type="SUPFAM" id="SSF75217">
    <property type="entry name" value="alpha/beta knot"/>
    <property type="match status" value="1"/>
</dbReference>
<evidence type="ECO:0000256" key="1">
    <source>
        <dbReference type="ARBA" id="ARBA00022603"/>
    </source>
</evidence>
<dbReference type="Proteomes" id="UP000886381">
    <property type="component" value="Unassembled WGS sequence"/>
</dbReference>
<dbReference type="InterPro" id="IPR029026">
    <property type="entry name" value="tRNA_m1G_MTases_N"/>
</dbReference>
<name>A0A7V0LVH0_UNCW3</name>
<gene>
    <name evidence="4" type="primary">rlmB</name>
    <name evidence="4" type="ORF">ENH14_03390</name>
</gene>
<organism evidence="4">
    <name type="scientific">candidate division WOR-3 bacterium</name>
    <dbReference type="NCBI Taxonomy" id="2052148"/>
    <lineage>
        <taxon>Bacteria</taxon>
        <taxon>Bacteria division WOR-3</taxon>
    </lineage>
</organism>
<proteinExistence type="predicted"/>
<dbReference type="EMBL" id="DRDR01000145">
    <property type="protein sequence ID" value="HDL60481.1"/>
    <property type="molecule type" value="Genomic_DNA"/>
</dbReference>
<dbReference type="GO" id="GO:0006396">
    <property type="term" value="P:RNA processing"/>
    <property type="evidence" value="ECO:0007669"/>
    <property type="project" value="InterPro"/>
</dbReference>
<dbReference type="GO" id="GO:0008173">
    <property type="term" value="F:RNA methyltransferase activity"/>
    <property type="evidence" value="ECO:0007669"/>
    <property type="project" value="InterPro"/>
</dbReference>
<dbReference type="InterPro" id="IPR029028">
    <property type="entry name" value="Alpha/beta_knot_MTases"/>
</dbReference>
<dbReference type="Pfam" id="PF08032">
    <property type="entry name" value="SpoU_sub_bind"/>
    <property type="match status" value="1"/>
</dbReference>
<dbReference type="SUPFAM" id="SSF55315">
    <property type="entry name" value="L30e-like"/>
    <property type="match status" value="1"/>
</dbReference>
<dbReference type="CDD" id="cd18103">
    <property type="entry name" value="SpoU-like_RlmB"/>
    <property type="match status" value="1"/>
</dbReference>
<feature type="domain" description="RNA 2-O ribose methyltransferase substrate binding" evidence="3">
    <location>
        <begin position="2"/>
        <end position="76"/>
    </location>
</feature>
<dbReference type="InterPro" id="IPR029064">
    <property type="entry name" value="Ribosomal_eL30-like_sf"/>
</dbReference>
<reference evidence="4" key="1">
    <citation type="journal article" date="2020" name="mSystems">
        <title>Genome- and Community-Level Interaction Insights into Carbon Utilization and Element Cycling Functions of Hydrothermarchaeota in Hydrothermal Sediment.</title>
        <authorList>
            <person name="Zhou Z."/>
            <person name="Liu Y."/>
            <person name="Xu W."/>
            <person name="Pan J."/>
            <person name="Luo Z.H."/>
            <person name="Li M."/>
        </authorList>
    </citation>
    <scope>NUCLEOTIDE SEQUENCE [LARGE SCALE GENOMIC DNA]</scope>
    <source>
        <strain evidence="4">HyVt-28</strain>
    </source>
</reference>
<dbReference type="InterPro" id="IPR001537">
    <property type="entry name" value="SpoU_MeTrfase"/>
</dbReference>
<dbReference type="InterPro" id="IPR004441">
    <property type="entry name" value="rRNA_MeTrfase_TrmH"/>
</dbReference>
<dbReference type="AlphaFoldDB" id="A0A7V0LVH0"/>
<evidence type="ECO:0000259" key="3">
    <source>
        <dbReference type="SMART" id="SM00967"/>
    </source>
</evidence>
<protein>
    <submittedName>
        <fullName evidence="4">23S rRNA (Guanosine(2251)-2'-O)-methyltransferase RlmB</fullName>
    </submittedName>
</protein>
<evidence type="ECO:0000313" key="4">
    <source>
        <dbReference type="EMBL" id="HDL60481.1"/>
    </source>
</evidence>
<dbReference type="PANTHER" id="PTHR46429">
    <property type="entry name" value="23S RRNA (GUANOSINE-2'-O-)-METHYLTRANSFERASE RLMB"/>
    <property type="match status" value="1"/>
</dbReference>
<sequence length="241" mass="26869">MIVYGKNPVLELLKSSPQRIEKILIAKKTHLPKELYQLIQDCSAPVIHVEKRKLDKLSGRKQHQGIIAIIRDIEFWDPHELIKDLINNKEVLLIINHVEDPQNLGNIIRSAEVFGVHGVIIPALRSAGITETVIRASQGAIFHLKLSVVKNILNFIRLIKEEGIWIYSLERGGSDINNVTFNFPLALVIGSEGKGISPSILKDSHEIVSIPMFGKVNSLNVASATAIALFKIRNARECLTN</sequence>
<dbReference type="InterPro" id="IPR013123">
    <property type="entry name" value="SpoU_subst-bd"/>
</dbReference>
<dbReference type="Gene3D" id="3.40.1280.10">
    <property type="match status" value="1"/>
</dbReference>
<dbReference type="GO" id="GO:0005829">
    <property type="term" value="C:cytosol"/>
    <property type="evidence" value="ECO:0007669"/>
    <property type="project" value="TreeGrafter"/>
</dbReference>
<dbReference type="NCBIfam" id="TIGR00186">
    <property type="entry name" value="rRNA_methyl_3"/>
    <property type="match status" value="1"/>
</dbReference>
<dbReference type="Pfam" id="PF00588">
    <property type="entry name" value="SpoU_methylase"/>
    <property type="match status" value="1"/>
</dbReference>
<keyword evidence="2" id="KW-0808">Transferase</keyword>
<comment type="caution">
    <text evidence="4">The sequence shown here is derived from an EMBL/GenBank/DDBJ whole genome shotgun (WGS) entry which is preliminary data.</text>
</comment>
<dbReference type="SMART" id="SM00967">
    <property type="entry name" value="SpoU_sub_bind"/>
    <property type="match status" value="1"/>
</dbReference>
<evidence type="ECO:0000256" key="2">
    <source>
        <dbReference type="ARBA" id="ARBA00022679"/>
    </source>
</evidence>